<comment type="caution">
    <text evidence="2">The sequence shown here is derived from an EMBL/GenBank/DDBJ whole genome shotgun (WGS) entry which is preliminary data.</text>
</comment>
<proteinExistence type="predicted"/>
<dbReference type="EMBL" id="JAIHNG010000013">
    <property type="protein sequence ID" value="KAI5968491.1"/>
    <property type="molecule type" value="Genomic_DNA"/>
</dbReference>
<organism evidence="2 3">
    <name type="scientific">Candida theae</name>
    <dbReference type="NCBI Taxonomy" id="1198502"/>
    <lineage>
        <taxon>Eukaryota</taxon>
        <taxon>Fungi</taxon>
        <taxon>Dikarya</taxon>
        <taxon>Ascomycota</taxon>
        <taxon>Saccharomycotina</taxon>
        <taxon>Pichiomycetes</taxon>
        <taxon>Debaryomycetaceae</taxon>
        <taxon>Candida/Lodderomyces clade</taxon>
        <taxon>Candida</taxon>
    </lineage>
</organism>
<name>A0AAD5G189_9ASCO</name>
<sequence>MSDNVPLTPPRRSSSSSSNKKHSTFTTPNQYAALLTPATSAKKPKSFGNAISSGNKLSVITPNTPQKSPSKSGSQRKRNFNDIFNDSSSLHQSSEKLPMGLFLPSPRIVGSGRNGKHLPSPAAVNRNEIREPEAPMTPGKQVITEEMVKQWQESSDDEEGVEVTTWEQVEKIPKANLPNPFIASGADHKTKEMRSDSTNPFLDKENASRDKIDYNTHMELVNNKTGERKVVKLTKNQMKIKPKKLSFEGL</sequence>
<evidence type="ECO:0000313" key="2">
    <source>
        <dbReference type="EMBL" id="KAI5968491.1"/>
    </source>
</evidence>
<dbReference type="GeneID" id="76148245"/>
<dbReference type="AlphaFoldDB" id="A0AAD5G189"/>
<evidence type="ECO:0000313" key="3">
    <source>
        <dbReference type="Proteomes" id="UP001204833"/>
    </source>
</evidence>
<feature type="compositionally biased region" description="Polar residues" evidence="1">
    <location>
        <begin position="49"/>
        <end position="73"/>
    </location>
</feature>
<accession>A0AAD5G189</accession>
<reference evidence="2 3" key="1">
    <citation type="journal article" date="2022" name="DNA Res.">
        <title>Genome analysis of five recently described species of the CUG-Ser clade uncovers Candida theae as a new hybrid lineage with pathogenic potential in the Candida parapsilosis species complex.</title>
        <authorList>
            <person name="Mixao V."/>
            <person name="Del Olmo V."/>
            <person name="Hegedusova E."/>
            <person name="Saus E."/>
            <person name="Pryszcz L."/>
            <person name="Cillingova A."/>
            <person name="Nosek J."/>
            <person name="Gabaldon T."/>
        </authorList>
    </citation>
    <scope>NUCLEOTIDE SEQUENCE [LARGE SCALE GENOMIC DNA]</scope>
    <source>
        <strain evidence="2 3">CBS 12239</strain>
    </source>
</reference>
<feature type="region of interest" description="Disordered" evidence="1">
    <location>
        <begin position="1"/>
        <end position="140"/>
    </location>
</feature>
<keyword evidence="3" id="KW-1185">Reference proteome</keyword>
<gene>
    <name evidence="2" type="ORF">KGF57_000185</name>
</gene>
<dbReference type="RefSeq" id="XP_051611370.1">
    <property type="nucleotide sequence ID" value="XM_051751099.1"/>
</dbReference>
<evidence type="ECO:0000256" key="1">
    <source>
        <dbReference type="SAM" id="MobiDB-lite"/>
    </source>
</evidence>
<protein>
    <submittedName>
        <fullName evidence="2">Uncharacterized protein</fullName>
    </submittedName>
</protein>
<dbReference type="Proteomes" id="UP001204833">
    <property type="component" value="Unassembled WGS sequence"/>
</dbReference>
<feature type="compositionally biased region" description="Polar residues" evidence="1">
    <location>
        <begin position="82"/>
        <end position="92"/>
    </location>
</feature>